<keyword evidence="6" id="KW-1185">Reference proteome</keyword>
<keyword evidence="1" id="KW-0805">Transcription regulation</keyword>
<dbReference type="RefSeq" id="WP_138865571.1">
    <property type="nucleotide sequence ID" value="NZ_VCPC01000005.1"/>
</dbReference>
<dbReference type="SUPFAM" id="SSF46785">
    <property type="entry name" value="Winged helix' DNA-binding domain"/>
    <property type="match status" value="1"/>
</dbReference>
<dbReference type="SUPFAM" id="SSF48008">
    <property type="entry name" value="GntR ligand-binding domain-like"/>
    <property type="match status" value="1"/>
</dbReference>
<evidence type="ECO:0000256" key="3">
    <source>
        <dbReference type="ARBA" id="ARBA00023163"/>
    </source>
</evidence>
<organism evidence="5 6">
    <name type="scientific">Arenibacterium halophilum</name>
    <dbReference type="NCBI Taxonomy" id="2583821"/>
    <lineage>
        <taxon>Bacteria</taxon>
        <taxon>Pseudomonadati</taxon>
        <taxon>Pseudomonadota</taxon>
        <taxon>Alphaproteobacteria</taxon>
        <taxon>Rhodobacterales</taxon>
        <taxon>Paracoccaceae</taxon>
        <taxon>Arenibacterium</taxon>
    </lineage>
</organism>
<dbReference type="InterPro" id="IPR036388">
    <property type="entry name" value="WH-like_DNA-bd_sf"/>
</dbReference>
<comment type="caution">
    <text evidence="5">The sequence shown here is derived from an EMBL/GenBank/DDBJ whole genome shotgun (WGS) entry which is preliminary data.</text>
</comment>
<dbReference type="Gene3D" id="1.10.10.10">
    <property type="entry name" value="Winged helix-like DNA-binding domain superfamily/Winged helix DNA-binding domain"/>
    <property type="match status" value="1"/>
</dbReference>
<dbReference type="EMBL" id="VCPC01000005">
    <property type="protein sequence ID" value="TMV09299.1"/>
    <property type="molecule type" value="Genomic_DNA"/>
</dbReference>
<dbReference type="InterPro" id="IPR000524">
    <property type="entry name" value="Tscrpt_reg_HTH_GntR"/>
</dbReference>
<evidence type="ECO:0000259" key="4">
    <source>
        <dbReference type="PROSITE" id="PS50949"/>
    </source>
</evidence>
<dbReference type="InterPro" id="IPR011711">
    <property type="entry name" value="GntR_C"/>
</dbReference>
<dbReference type="CDD" id="cd07377">
    <property type="entry name" value="WHTH_GntR"/>
    <property type="match status" value="1"/>
</dbReference>
<evidence type="ECO:0000256" key="2">
    <source>
        <dbReference type="ARBA" id="ARBA00023125"/>
    </source>
</evidence>
<dbReference type="InterPro" id="IPR036390">
    <property type="entry name" value="WH_DNA-bd_sf"/>
</dbReference>
<dbReference type="PANTHER" id="PTHR43537:SF24">
    <property type="entry name" value="GLUCONATE OPERON TRANSCRIPTIONAL REPRESSOR"/>
    <property type="match status" value="1"/>
</dbReference>
<gene>
    <name evidence="5" type="ORF">FGK64_19635</name>
</gene>
<dbReference type="PANTHER" id="PTHR43537">
    <property type="entry name" value="TRANSCRIPTIONAL REGULATOR, GNTR FAMILY"/>
    <property type="match status" value="1"/>
</dbReference>
<dbReference type="InterPro" id="IPR008920">
    <property type="entry name" value="TF_FadR/GntR_C"/>
</dbReference>
<sequence length="215" mass="23615">MTQVAHEDEKATSGAADTIVRDIMRGLYEGRYVSGQRLAEPDLIARYEVSRSTVREAIKRLAAQGVVETRHYHGARIMTVSEEEARNILLIAELLVGLAARQAAGKIGEGTARNDLRDALEAVTRASSGIDRFEVILARNRFHRTLARIAGSRVLETTLGNLHVHLVRNKLVMTPEQRAASYARIAEAIFDGDADAAETHAKAHVRAMIERLGPS</sequence>
<evidence type="ECO:0000256" key="1">
    <source>
        <dbReference type="ARBA" id="ARBA00023015"/>
    </source>
</evidence>
<dbReference type="Pfam" id="PF07729">
    <property type="entry name" value="FCD"/>
    <property type="match status" value="1"/>
</dbReference>
<dbReference type="Gene3D" id="1.20.120.530">
    <property type="entry name" value="GntR ligand-binding domain-like"/>
    <property type="match status" value="1"/>
</dbReference>
<feature type="domain" description="HTH gntR-type" evidence="4">
    <location>
        <begin position="13"/>
        <end position="80"/>
    </location>
</feature>
<reference evidence="5 6" key="1">
    <citation type="submission" date="2019-05" db="EMBL/GenBank/DDBJ databases">
        <title>Marivita sp. nov. isolated from sea sediment.</title>
        <authorList>
            <person name="Kim W."/>
        </authorList>
    </citation>
    <scope>NUCLEOTIDE SEQUENCE [LARGE SCALE GENOMIC DNA]</scope>
    <source>
        <strain evidence="5 6">CAU 1492</strain>
    </source>
</reference>
<evidence type="ECO:0000313" key="6">
    <source>
        <dbReference type="Proteomes" id="UP001191082"/>
    </source>
</evidence>
<dbReference type="SMART" id="SM00345">
    <property type="entry name" value="HTH_GNTR"/>
    <property type="match status" value="1"/>
</dbReference>
<dbReference type="Pfam" id="PF00392">
    <property type="entry name" value="GntR"/>
    <property type="match status" value="1"/>
</dbReference>
<dbReference type="PROSITE" id="PS50949">
    <property type="entry name" value="HTH_GNTR"/>
    <property type="match status" value="1"/>
</dbReference>
<proteinExistence type="predicted"/>
<name>A0ABY2X1Y6_9RHOB</name>
<dbReference type="PRINTS" id="PR00035">
    <property type="entry name" value="HTHGNTR"/>
</dbReference>
<keyword evidence="3" id="KW-0804">Transcription</keyword>
<dbReference type="SMART" id="SM00895">
    <property type="entry name" value="FCD"/>
    <property type="match status" value="1"/>
</dbReference>
<protein>
    <submittedName>
        <fullName evidence="5">GntR family transcriptional regulator</fullName>
    </submittedName>
</protein>
<keyword evidence="2" id="KW-0238">DNA-binding</keyword>
<evidence type="ECO:0000313" key="5">
    <source>
        <dbReference type="EMBL" id="TMV09299.1"/>
    </source>
</evidence>
<dbReference type="Proteomes" id="UP001191082">
    <property type="component" value="Unassembled WGS sequence"/>
</dbReference>
<accession>A0ABY2X1Y6</accession>